<sequence>MERMSSVLVERISGIKIVQAFTREKTEMKRYTKQADQYLYLSCINPNAPSLQIEIKTAIQI</sequence>
<organism evidence="6 7">
    <name type="scientific">Halalkalibacter kiskunsagensis</name>
    <dbReference type="NCBI Taxonomy" id="1548599"/>
    <lineage>
        <taxon>Bacteria</taxon>
        <taxon>Bacillati</taxon>
        <taxon>Bacillota</taxon>
        <taxon>Bacilli</taxon>
        <taxon>Bacillales</taxon>
        <taxon>Bacillaceae</taxon>
        <taxon>Halalkalibacter</taxon>
    </lineage>
</organism>
<dbReference type="InterPro" id="IPR011527">
    <property type="entry name" value="ABC1_TM_dom"/>
</dbReference>
<dbReference type="InterPro" id="IPR036640">
    <property type="entry name" value="ABC1_TM_sf"/>
</dbReference>
<proteinExistence type="predicted"/>
<dbReference type="EMBL" id="JBHLUX010000025">
    <property type="protein sequence ID" value="MFC0470745.1"/>
    <property type="molecule type" value="Genomic_DNA"/>
</dbReference>
<dbReference type="PROSITE" id="PS50929">
    <property type="entry name" value="ABC_TM1F"/>
    <property type="match status" value="1"/>
</dbReference>
<evidence type="ECO:0000256" key="3">
    <source>
        <dbReference type="ARBA" id="ARBA00022989"/>
    </source>
</evidence>
<evidence type="ECO:0000256" key="1">
    <source>
        <dbReference type="ARBA" id="ARBA00004651"/>
    </source>
</evidence>
<dbReference type="RefSeq" id="WP_390183826.1">
    <property type="nucleotide sequence ID" value="NZ_JBHLUX010000025.1"/>
</dbReference>
<evidence type="ECO:0000313" key="7">
    <source>
        <dbReference type="Proteomes" id="UP001589838"/>
    </source>
</evidence>
<dbReference type="Proteomes" id="UP001589838">
    <property type="component" value="Unassembled WGS sequence"/>
</dbReference>
<keyword evidence="3" id="KW-1133">Transmembrane helix</keyword>
<name>A0ABV6KBQ7_9BACI</name>
<accession>A0ABV6KBQ7</accession>
<dbReference type="Pfam" id="PF00664">
    <property type="entry name" value="ABC_membrane"/>
    <property type="match status" value="1"/>
</dbReference>
<feature type="domain" description="ABC transmembrane type-1" evidence="5">
    <location>
        <begin position="1"/>
        <end position="39"/>
    </location>
</feature>
<gene>
    <name evidence="6" type="ORF">ACFFHM_09630</name>
</gene>
<comment type="caution">
    <text evidence="6">The sequence shown here is derived from an EMBL/GenBank/DDBJ whole genome shotgun (WGS) entry which is preliminary data.</text>
</comment>
<protein>
    <submittedName>
        <fullName evidence="6">ABC transporter transmembrane domain-containing protein</fullName>
    </submittedName>
</protein>
<evidence type="ECO:0000259" key="5">
    <source>
        <dbReference type="PROSITE" id="PS50929"/>
    </source>
</evidence>
<evidence type="ECO:0000256" key="4">
    <source>
        <dbReference type="ARBA" id="ARBA00023136"/>
    </source>
</evidence>
<dbReference type="SUPFAM" id="SSF90123">
    <property type="entry name" value="ABC transporter transmembrane region"/>
    <property type="match status" value="1"/>
</dbReference>
<keyword evidence="4" id="KW-0472">Membrane</keyword>
<comment type="subcellular location">
    <subcellularLocation>
        <location evidence="1">Cell membrane</location>
        <topology evidence="1">Multi-pass membrane protein</topology>
    </subcellularLocation>
</comment>
<dbReference type="Gene3D" id="1.20.1560.10">
    <property type="entry name" value="ABC transporter type 1, transmembrane domain"/>
    <property type="match status" value="1"/>
</dbReference>
<reference evidence="6 7" key="1">
    <citation type="submission" date="2024-09" db="EMBL/GenBank/DDBJ databases">
        <authorList>
            <person name="Sun Q."/>
            <person name="Mori K."/>
        </authorList>
    </citation>
    <scope>NUCLEOTIDE SEQUENCE [LARGE SCALE GENOMIC DNA]</scope>
    <source>
        <strain evidence="6 7">NCAIM B.02610</strain>
    </source>
</reference>
<evidence type="ECO:0000313" key="6">
    <source>
        <dbReference type="EMBL" id="MFC0470745.1"/>
    </source>
</evidence>
<evidence type="ECO:0000256" key="2">
    <source>
        <dbReference type="ARBA" id="ARBA00022692"/>
    </source>
</evidence>
<keyword evidence="7" id="KW-1185">Reference proteome</keyword>
<keyword evidence="2 6" id="KW-0812">Transmembrane</keyword>